<dbReference type="EMBL" id="CP042467">
    <property type="protein sequence ID" value="QED27330.1"/>
    <property type="molecule type" value="Genomic_DNA"/>
</dbReference>
<gene>
    <name evidence="2" type="ORF">FRD01_08770</name>
</gene>
<organism evidence="2 3">
    <name type="scientific">Microvenator marinus</name>
    <dbReference type="NCBI Taxonomy" id="2600177"/>
    <lineage>
        <taxon>Bacteria</taxon>
        <taxon>Deltaproteobacteria</taxon>
        <taxon>Bradymonadales</taxon>
        <taxon>Microvenatoraceae</taxon>
        <taxon>Microvenator</taxon>
    </lineage>
</organism>
<feature type="chain" id="PRO_5022846387" description="Lipocalin-like domain-containing protein" evidence="1">
    <location>
        <begin position="20"/>
        <end position="168"/>
    </location>
</feature>
<keyword evidence="3" id="KW-1185">Reference proteome</keyword>
<proteinExistence type="predicted"/>
<dbReference type="KEGG" id="bbae:FRD01_08770"/>
<protein>
    <recommendedName>
        <fullName evidence="4">Lipocalin-like domain-containing protein</fullName>
    </recommendedName>
</protein>
<feature type="signal peptide" evidence="1">
    <location>
        <begin position="1"/>
        <end position="19"/>
    </location>
</feature>
<evidence type="ECO:0000313" key="3">
    <source>
        <dbReference type="Proteomes" id="UP000321595"/>
    </source>
</evidence>
<dbReference type="AlphaFoldDB" id="A0A5B8XNU9"/>
<name>A0A5B8XNU9_9DELT</name>
<evidence type="ECO:0000256" key="1">
    <source>
        <dbReference type="SAM" id="SignalP"/>
    </source>
</evidence>
<evidence type="ECO:0008006" key="4">
    <source>
        <dbReference type="Google" id="ProtNLM"/>
    </source>
</evidence>
<accession>A0A5B8XNU9</accession>
<reference evidence="2 3" key="1">
    <citation type="submission" date="2019-08" db="EMBL/GenBank/DDBJ databases">
        <authorList>
            <person name="Liang Q."/>
        </authorList>
    </citation>
    <scope>NUCLEOTIDE SEQUENCE [LARGE SCALE GENOMIC DNA]</scope>
    <source>
        <strain evidence="2 3">V1718</strain>
    </source>
</reference>
<sequence>MRFLLSALFLILFSSPALAQPSGKVTYSAVDAKDKSMAAIKRGIESAIDDMSFITKPIARGKLEKSNTPFETITLEIKGKSISIQHDDRKPITTNGKAVKWKRDDGESFTVTQELDGQKIVQTYTSDDGKKVMTYNFGGDNKKLIVQVVVTSSKITGPVKYTLHYATK</sequence>
<dbReference type="Proteomes" id="UP000321595">
    <property type="component" value="Chromosome"/>
</dbReference>
<keyword evidence="1" id="KW-0732">Signal</keyword>
<dbReference type="RefSeq" id="WP_146959015.1">
    <property type="nucleotide sequence ID" value="NZ_CP042467.1"/>
</dbReference>
<dbReference type="OrthoDB" id="6103103at2"/>
<evidence type="ECO:0000313" key="2">
    <source>
        <dbReference type="EMBL" id="QED27330.1"/>
    </source>
</evidence>